<dbReference type="PANTHER" id="PTHR35580:SF1">
    <property type="entry name" value="PHYTASE-LIKE DOMAIN-CONTAINING PROTEIN"/>
    <property type="match status" value="1"/>
</dbReference>
<feature type="signal peptide" evidence="1">
    <location>
        <begin position="1"/>
        <end position="24"/>
    </location>
</feature>
<keyword evidence="1" id="KW-0732">Signal</keyword>
<proteinExistence type="predicted"/>
<protein>
    <recommendedName>
        <fullName evidence="4">Secretion system C-terminal sorting domain-containing protein</fullName>
    </recommendedName>
</protein>
<name>A0ABU9LQ68_9BACT</name>
<dbReference type="RefSeq" id="WP_342295119.1">
    <property type="nucleotide sequence ID" value="NZ_JBCEVZ010000001.1"/>
</dbReference>
<evidence type="ECO:0000256" key="1">
    <source>
        <dbReference type="SAM" id="SignalP"/>
    </source>
</evidence>
<evidence type="ECO:0000313" key="3">
    <source>
        <dbReference type="Proteomes" id="UP001479606"/>
    </source>
</evidence>
<evidence type="ECO:0000313" key="2">
    <source>
        <dbReference type="EMBL" id="MEL5992636.1"/>
    </source>
</evidence>
<dbReference type="EMBL" id="JBCEVZ010000001">
    <property type="protein sequence ID" value="MEL5992636.1"/>
    <property type="molecule type" value="Genomic_DNA"/>
</dbReference>
<gene>
    <name evidence="2" type="ORF">AAFH49_00355</name>
</gene>
<dbReference type="InterPro" id="IPR052918">
    <property type="entry name" value="Motility_Chemotaxis_Reg"/>
</dbReference>
<dbReference type="Proteomes" id="UP001479606">
    <property type="component" value="Unassembled WGS sequence"/>
</dbReference>
<dbReference type="PANTHER" id="PTHR35580">
    <property type="entry name" value="CELL SURFACE GLYCOPROTEIN (S-LAYER PROTEIN)-LIKE PROTEIN"/>
    <property type="match status" value="1"/>
</dbReference>
<keyword evidence="3" id="KW-1185">Reference proteome</keyword>
<evidence type="ECO:0008006" key="4">
    <source>
        <dbReference type="Google" id="ProtNLM"/>
    </source>
</evidence>
<sequence>MMLPFTLRLRALWLLLLLAGTARAQQPNWQWVSQANQSNVSSLEPIVAKTVVEANGTTVVAGTFRGTLTLGPFTLTGAGTTLGSDVFVARLSPAGQWVQAVSGGGPSGDVLLDMGVDAAGTVTVAGYLPRATNNTVAISEPSTFGSITLTSVGRQDGFVARLNAAGQWTQAFLLPGSDYCRPSALAVDAAGNAVLAGSFYKLGLTPTPRATITIGGTTLTGLPNFTAINGTVRSCPTVFVARLSAAGQWSQALLGIGTGTVEGADVQALRLMPTGEAVLTGGFFGLMQFGQTPLLASAGTSNVYVARLSPTGQWTQAVQASGQGTDAGMALALDAAGNAYVGGRFGGWLAPTATFGSTVLTSPGGTDGFVAKLSPAGLWTQATRLGGAGDDIVTALALDGTGSLVMAGTFGAASTSGSVGGSSASFGSTTLYSAGGADVFVGRLDAAGQWLMAAQAGGPNEDQATSLALEPNGNATIGGQFNGSARFGQLALSTGNKAGYVARVSNLSLAARAARPAEVFTLAPNPAGHGPTGQGPATAQVRLSCPEATATPRPLLLLDNLGRTVRRQELPARATTATLDVQGLVPGLYLVRCGTATSRLVVE</sequence>
<accession>A0ABU9LQ68</accession>
<reference evidence="2 3" key="1">
    <citation type="journal article" date="2018" name="Arch. Microbiol.">
        <title>Hymenobacter segetis sp. nov., isolated from soil.</title>
        <authorList>
            <person name="Ten L.N."/>
            <person name="Lim S.J."/>
            <person name="Kim B.O."/>
            <person name="Kang I.K."/>
            <person name="Jung H.Y."/>
        </authorList>
    </citation>
    <scope>NUCLEOTIDE SEQUENCE [LARGE SCALE GENOMIC DNA]</scope>
    <source>
        <strain evidence="2 3">S7-3-11</strain>
    </source>
</reference>
<organism evidence="2 3">
    <name type="scientific">Hymenobacter segetis</name>
    <dbReference type="NCBI Taxonomy" id="2025509"/>
    <lineage>
        <taxon>Bacteria</taxon>
        <taxon>Pseudomonadati</taxon>
        <taxon>Bacteroidota</taxon>
        <taxon>Cytophagia</taxon>
        <taxon>Cytophagales</taxon>
        <taxon>Hymenobacteraceae</taxon>
        <taxon>Hymenobacter</taxon>
    </lineage>
</organism>
<feature type="chain" id="PRO_5047300032" description="Secretion system C-terminal sorting domain-containing protein" evidence="1">
    <location>
        <begin position="25"/>
        <end position="603"/>
    </location>
</feature>
<comment type="caution">
    <text evidence="2">The sequence shown here is derived from an EMBL/GenBank/DDBJ whole genome shotgun (WGS) entry which is preliminary data.</text>
</comment>